<sequence>MNGWEKHTPPEAYPDAAPIVPWPMGGAPPVLPPGTAGVSVRVRTRRADPATWVQLKSVGVDDQPVWRGYGRAVTVVEPGEHLVEVRGPSAAETARRVTVREGEIAELEYFVPASYGIVDGLLARPPVRRRPGAAAWVFAVPLFAASWVPFLPPPPTTAIAGAGAAGLAAGMIGLAVLVSKGKQAIDRRRRVAASYEAAGDVRAADRGMFLGDGEPPEGLTDAGHGALVVTGRSAQQYRWNGLAATSRPADDPNSWVPWPLLSIDGEPRPFSWRSWAYRLPPGEHELLVTPRPPAGAEVTTPDPVRVPVRITAGAVTRLDLTVTSRTETRSVRRGTRVPTEVTGFTATVEPKLR</sequence>
<keyword evidence="3" id="KW-1185">Reference proteome</keyword>
<evidence type="ECO:0000313" key="3">
    <source>
        <dbReference type="Proteomes" id="UP000199385"/>
    </source>
</evidence>
<organism evidence="2 3">
    <name type="scientific">Micromonospora auratinigra</name>
    <dbReference type="NCBI Taxonomy" id="261654"/>
    <lineage>
        <taxon>Bacteria</taxon>
        <taxon>Bacillati</taxon>
        <taxon>Actinomycetota</taxon>
        <taxon>Actinomycetes</taxon>
        <taxon>Micromonosporales</taxon>
        <taxon>Micromonosporaceae</taxon>
        <taxon>Micromonospora</taxon>
    </lineage>
</organism>
<keyword evidence="1" id="KW-1133">Transmembrane helix</keyword>
<keyword evidence="1" id="KW-0812">Transmembrane</keyword>
<evidence type="ECO:0000313" key="2">
    <source>
        <dbReference type="EMBL" id="SBT47679.1"/>
    </source>
</evidence>
<feature type="transmembrane region" description="Helical" evidence="1">
    <location>
        <begin position="133"/>
        <end position="152"/>
    </location>
</feature>
<gene>
    <name evidence="2" type="ORF">GA0070611_3806</name>
</gene>
<dbReference type="RefSeq" id="WP_091666108.1">
    <property type="nucleotide sequence ID" value="NZ_LT594323.1"/>
</dbReference>
<dbReference type="STRING" id="261654.GA0070611_3806"/>
<dbReference type="PATRIC" id="fig|261654.4.peg.3869"/>
<keyword evidence="1" id="KW-0472">Membrane</keyword>
<feature type="transmembrane region" description="Helical" evidence="1">
    <location>
        <begin position="158"/>
        <end position="179"/>
    </location>
</feature>
<name>A0A1A8ZUW1_9ACTN</name>
<accession>A0A1A8ZUW1</accession>
<evidence type="ECO:0000256" key="1">
    <source>
        <dbReference type="SAM" id="Phobius"/>
    </source>
</evidence>
<dbReference type="Proteomes" id="UP000199385">
    <property type="component" value="Chromosome I"/>
</dbReference>
<dbReference type="EMBL" id="LT594323">
    <property type="protein sequence ID" value="SBT47679.1"/>
    <property type="molecule type" value="Genomic_DNA"/>
</dbReference>
<dbReference type="AlphaFoldDB" id="A0A1A8ZUW1"/>
<proteinExistence type="predicted"/>
<protein>
    <submittedName>
        <fullName evidence="2">Uncharacterized protein</fullName>
    </submittedName>
</protein>
<reference evidence="3" key="1">
    <citation type="submission" date="2016-06" db="EMBL/GenBank/DDBJ databases">
        <authorList>
            <person name="Varghese N."/>
            <person name="Submissions Spin"/>
        </authorList>
    </citation>
    <scope>NUCLEOTIDE SEQUENCE [LARGE SCALE GENOMIC DNA]</scope>
    <source>
        <strain evidence="3">DSM 44815</strain>
    </source>
</reference>
<dbReference type="OrthoDB" id="5174760at2"/>